<gene>
    <name evidence="1" type="ORF">TOA249_LOCUS34027</name>
</gene>
<feature type="non-terminal residue" evidence="1">
    <location>
        <position position="1"/>
    </location>
</feature>
<evidence type="ECO:0000313" key="2">
    <source>
        <dbReference type="Proteomes" id="UP000663838"/>
    </source>
</evidence>
<protein>
    <submittedName>
        <fullName evidence="1">Uncharacterized protein</fullName>
    </submittedName>
</protein>
<sequence>MLDSIDSSLYRKRAQNYPKIPTTI</sequence>
<name>A0A821Y6S8_9BILA</name>
<comment type="caution">
    <text evidence="1">The sequence shown here is derived from an EMBL/GenBank/DDBJ whole genome shotgun (WGS) entry which is preliminary data.</text>
</comment>
<dbReference type="Proteomes" id="UP000663838">
    <property type="component" value="Unassembled WGS sequence"/>
</dbReference>
<reference evidence="1" key="1">
    <citation type="submission" date="2021-02" db="EMBL/GenBank/DDBJ databases">
        <authorList>
            <person name="Nowell W R."/>
        </authorList>
    </citation>
    <scope>NUCLEOTIDE SEQUENCE</scope>
</reference>
<organism evidence="1 2">
    <name type="scientific">Rotaria socialis</name>
    <dbReference type="NCBI Taxonomy" id="392032"/>
    <lineage>
        <taxon>Eukaryota</taxon>
        <taxon>Metazoa</taxon>
        <taxon>Spiralia</taxon>
        <taxon>Gnathifera</taxon>
        <taxon>Rotifera</taxon>
        <taxon>Eurotatoria</taxon>
        <taxon>Bdelloidea</taxon>
        <taxon>Philodinida</taxon>
        <taxon>Philodinidae</taxon>
        <taxon>Rotaria</taxon>
    </lineage>
</organism>
<feature type="non-terminal residue" evidence="1">
    <location>
        <position position="24"/>
    </location>
</feature>
<dbReference type="EMBL" id="CAJOBS010014606">
    <property type="protein sequence ID" value="CAF4954864.1"/>
    <property type="molecule type" value="Genomic_DNA"/>
</dbReference>
<accession>A0A821Y6S8</accession>
<proteinExistence type="predicted"/>
<evidence type="ECO:0000313" key="1">
    <source>
        <dbReference type="EMBL" id="CAF4954864.1"/>
    </source>
</evidence>
<dbReference type="AlphaFoldDB" id="A0A821Y6S8"/>